<sequence>MLNQYIDLEAQFASDDEFSDVEGFEDSTCYTWLFLFRITHSLFRWIHRRRPSQQPRTIFSNLDILFFYSSPFINSQQRFGHSFSTD</sequence>
<protein>
    <submittedName>
        <fullName evidence="1">Uncharacterized protein</fullName>
    </submittedName>
</protein>
<dbReference type="Proteomes" id="UP000799118">
    <property type="component" value="Unassembled WGS sequence"/>
</dbReference>
<proteinExistence type="predicted"/>
<reference evidence="1" key="1">
    <citation type="journal article" date="2019" name="Environ. Microbiol.">
        <title>Fungal ecological strategies reflected in gene transcription - a case study of two litter decomposers.</title>
        <authorList>
            <person name="Barbi F."/>
            <person name="Kohler A."/>
            <person name="Barry K."/>
            <person name="Baskaran P."/>
            <person name="Daum C."/>
            <person name="Fauchery L."/>
            <person name="Ihrmark K."/>
            <person name="Kuo A."/>
            <person name="LaButti K."/>
            <person name="Lipzen A."/>
            <person name="Morin E."/>
            <person name="Grigoriev I.V."/>
            <person name="Henrissat B."/>
            <person name="Lindahl B."/>
            <person name="Martin F."/>
        </authorList>
    </citation>
    <scope>NUCLEOTIDE SEQUENCE</scope>
    <source>
        <strain evidence="1">JB14</strain>
    </source>
</reference>
<dbReference type="EMBL" id="ML769714">
    <property type="protein sequence ID" value="KAE9389040.1"/>
    <property type="molecule type" value="Genomic_DNA"/>
</dbReference>
<organism evidence="1 2">
    <name type="scientific">Gymnopus androsaceus JB14</name>
    <dbReference type="NCBI Taxonomy" id="1447944"/>
    <lineage>
        <taxon>Eukaryota</taxon>
        <taxon>Fungi</taxon>
        <taxon>Dikarya</taxon>
        <taxon>Basidiomycota</taxon>
        <taxon>Agaricomycotina</taxon>
        <taxon>Agaricomycetes</taxon>
        <taxon>Agaricomycetidae</taxon>
        <taxon>Agaricales</taxon>
        <taxon>Marasmiineae</taxon>
        <taxon>Omphalotaceae</taxon>
        <taxon>Gymnopus</taxon>
    </lineage>
</organism>
<keyword evidence="2" id="KW-1185">Reference proteome</keyword>
<gene>
    <name evidence="1" type="ORF">BT96DRAFT_413991</name>
</gene>
<evidence type="ECO:0000313" key="1">
    <source>
        <dbReference type="EMBL" id="KAE9389040.1"/>
    </source>
</evidence>
<accession>A0A6A4GUL9</accession>
<dbReference type="AlphaFoldDB" id="A0A6A4GUL9"/>
<evidence type="ECO:0000313" key="2">
    <source>
        <dbReference type="Proteomes" id="UP000799118"/>
    </source>
</evidence>
<name>A0A6A4GUL9_9AGAR</name>